<evidence type="ECO:0000259" key="16">
    <source>
        <dbReference type="PROSITE" id="PS50846"/>
    </source>
</evidence>
<dbReference type="NCBIfam" id="NF033556">
    <property type="entry name" value="MerTP_fusion"/>
    <property type="match status" value="1"/>
</dbReference>
<keyword evidence="8 15" id="KW-0812">Transmembrane</keyword>
<keyword evidence="18" id="KW-1185">Reference proteome</keyword>
<dbReference type="Gene3D" id="1.10.287.910">
    <property type="entry name" value="bacterial mercury transporter, merf"/>
    <property type="match status" value="1"/>
</dbReference>
<evidence type="ECO:0000256" key="1">
    <source>
        <dbReference type="ARBA" id="ARBA00004429"/>
    </source>
</evidence>
<dbReference type="Proteomes" id="UP000320300">
    <property type="component" value="Unassembled WGS sequence"/>
</dbReference>
<protein>
    <recommendedName>
        <fullName evidence="3">Mercuric transport protein MerT</fullName>
    </recommendedName>
    <alternativeName>
        <fullName evidence="13">Mercury ion transport protein</fullName>
    </alternativeName>
</protein>
<evidence type="ECO:0000256" key="3">
    <source>
        <dbReference type="ARBA" id="ARBA00017053"/>
    </source>
</evidence>
<dbReference type="InterPro" id="IPR036163">
    <property type="entry name" value="HMA_dom_sf"/>
</dbReference>
<proteinExistence type="inferred from homology"/>
<name>A0A521DS74_9SPHI</name>
<keyword evidence="11 15" id="KW-1133">Transmembrane helix</keyword>
<accession>A0A521DS74</accession>
<evidence type="ECO:0000256" key="6">
    <source>
        <dbReference type="ARBA" id="ARBA00022475"/>
    </source>
</evidence>
<evidence type="ECO:0000256" key="10">
    <source>
        <dbReference type="ARBA" id="ARBA00022914"/>
    </source>
</evidence>
<dbReference type="RefSeq" id="WP_056095322.1">
    <property type="nucleotide sequence ID" value="NZ_CBCSJO010000006.1"/>
</dbReference>
<dbReference type="Gene3D" id="3.30.70.100">
    <property type="match status" value="1"/>
</dbReference>
<dbReference type="Pfam" id="PF02411">
    <property type="entry name" value="MerT"/>
    <property type="match status" value="1"/>
</dbReference>
<evidence type="ECO:0000313" key="17">
    <source>
        <dbReference type="EMBL" id="SMO74544.1"/>
    </source>
</evidence>
<comment type="subcellular location">
    <subcellularLocation>
        <location evidence="1">Cell inner membrane</location>
        <topology evidence="1">Multi-pass membrane protein</topology>
    </subcellularLocation>
</comment>
<keyword evidence="12 15" id="KW-0472">Membrane</keyword>
<dbReference type="InterPro" id="IPR001802">
    <property type="entry name" value="MerP/CopZ"/>
</dbReference>
<dbReference type="GO" id="GO:0046872">
    <property type="term" value="F:metal ion binding"/>
    <property type="evidence" value="ECO:0007669"/>
    <property type="project" value="UniProtKB-KW"/>
</dbReference>
<dbReference type="PANTHER" id="PTHR46594">
    <property type="entry name" value="P-TYPE CATION-TRANSPORTING ATPASE"/>
    <property type="match status" value="1"/>
</dbReference>
<evidence type="ECO:0000256" key="7">
    <source>
        <dbReference type="ARBA" id="ARBA00022519"/>
    </source>
</evidence>
<dbReference type="Pfam" id="PF00403">
    <property type="entry name" value="HMA"/>
    <property type="match status" value="1"/>
</dbReference>
<dbReference type="PANTHER" id="PTHR46594:SF4">
    <property type="entry name" value="P-TYPE CATION-TRANSPORTING ATPASE"/>
    <property type="match status" value="1"/>
</dbReference>
<dbReference type="InterPro" id="IPR006121">
    <property type="entry name" value="HMA_dom"/>
</dbReference>
<evidence type="ECO:0000256" key="14">
    <source>
        <dbReference type="ARBA" id="ARBA00045720"/>
    </source>
</evidence>
<keyword evidence="10" id="KW-0476">Mercury</keyword>
<dbReference type="AlphaFoldDB" id="A0A521DS74"/>
<dbReference type="EMBL" id="FXTN01000006">
    <property type="protein sequence ID" value="SMO74544.1"/>
    <property type="molecule type" value="Genomic_DNA"/>
</dbReference>
<comment type="similarity">
    <text evidence="2">Belongs to the MerT family.</text>
</comment>
<keyword evidence="4" id="KW-0813">Transport</keyword>
<evidence type="ECO:0000256" key="5">
    <source>
        <dbReference type="ARBA" id="ARBA00022466"/>
    </source>
</evidence>
<organism evidence="17 18">
    <name type="scientific">Pedobacter westerhofensis</name>
    <dbReference type="NCBI Taxonomy" id="425512"/>
    <lineage>
        <taxon>Bacteria</taxon>
        <taxon>Pseudomonadati</taxon>
        <taxon>Bacteroidota</taxon>
        <taxon>Sphingobacteriia</taxon>
        <taxon>Sphingobacteriales</taxon>
        <taxon>Sphingobacteriaceae</taxon>
        <taxon>Pedobacter</taxon>
    </lineage>
</organism>
<dbReference type="InterPro" id="IPR003457">
    <property type="entry name" value="Transprt_MerT"/>
</dbReference>
<feature type="transmembrane region" description="Helical" evidence="15">
    <location>
        <begin position="91"/>
        <end position="108"/>
    </location>
</feature>
<keyword evidence="7" id="KW-0997">Cell inner membrane</keyword>
<keyword evidence="9" id="KW-0479">Metal-binding</keyword>
<keyword evidence="5" id="KW-0475">Mercuric resistance</keyword>
<evidence type="ECO:0000256" key="13">
    <source>
        <dbReference type="ARBA" id="ARBA00030934"/>
    </source>
</evidence>
<feature type="domain" description="HMA" evidence="16">
    <location>
        <begin position="129"/>
        <end position="195"/>
    </location>
</feature>
<sequence length="199" mass="21730">MKTRERSGLVGVGLLSAFAASLCCITPLLALITGTFGMASFFSWVEPARPYLIGVTVIVLAFAWYQQLSKKSQKEEDCQCESSSFMKSKKALLFITLFSGLLLAFPYYSSALYDAPAKLTNVQQQSNLKSVNFSVRGMSCASCTAHIDGTLSKVSGVAKSLTSYEKAETRVTYDPKKISVDSLKSQINRTGYQVTNIKP</sequence>
<evidence type="ECO:0000256" key="11">
    <source>
        <dbReference type="ARBA" id="ARBA00022989"/>
    </source>
</evidence>
<evidence type="ECO:0000256" key="15">
    <source>
        <dbReference type="SAM" id="Phobius"/>
    </source>
</evidence>
<dbReference type="SUPFAM" id="SSF55008">
    <property type="entry name" value="HMA, heavy metal-associated domain"/>
    <property type="match status" value="1"/>
</dbReference>
<evidence type="ECO:0000256" key="12">
    <source>
        <dbReference type="ARBA" id="ARBA00023136"/>
    </source>
</evidence>
<keyword evidence="6" id="KW-1003">Cell membrane</keyword>
<dbReference type="GO" id="GO:0015097">
    <property type="term" value="F:mercury ion transmembrane transporter activity"/>
    <property type="evidence" value="ECO:0007669"/>
    <property type="project" value="InterPro"/>
</dbReference>
<evidence type="ECO:0000313" key="18">
    <source>
        <dbReference type="Proteomes" id="UP000320300"/>
    </source>
</evidence>
<evidence type="ECO:0000256" key="8">
    <source>
        <dbReference type="ARBA" id="ARBA00022692"/>
    </source>
</evidence>
<dbReference type="FunFam" id="3.30.70.100:FF:000001">
    <property type="entry name" value="ATPase copper transporting beta"/>
    <property type="match status" value="1"/>
</dbReference>
<dbReference type="OrthoDB" id="1493145at2"/>
<dbReference type="PRINTS" id="PR00946">
    <property type="entry name" value="HGSCAVENGER"/>
</dbReference>
<dbReference type="CDD" id="cd00371">
    <property type="entry name" value="HMA"/>
    <property type="match status" value="1"/>
</dbReference>
<evidence type="ECO:0000256" key="4">
    <source>
        <dbReference type="ARBA" id="ARBA00022448"/>
    </source>
</evidence>
<evidence type="ECO:0000256" key="2">
    <source>
        <dbReference type="ARBA" id="ARBA00008224"/>
    </source>
</evidence>
<feature type="transmembrane region" description="Helical" evidence="15">
    <location>
        <begin position="12"/>
        <end position="42"/>
    </location>
</feature>
<feature type="transmembrane region" description="Helical" evidence="15">
    <location>
        <begin position="48"/>
        <end position="65"/>
    </location>
</feature>
<reference evidence="17 18" key="1">
    <citation type="submission" date="2017-05" db="EMBL/GenBank/DDBJ databases">
        <authorList>
            <person name="Varghese N."/>
            <person name="Submissions S."/>
        </authorList>
    </citation>
    <scope>NUCLEOTIDE SEQUENCE [LARGE SCALE GENOMIC DNA]</scope>
    <source>
        <strain evidence="17 18">DSM 19036</strain>
    </source>
</reference>
<evidence type="ECO:0000256" key="9">
    <source>
        <dbReference type="ARBA" id="ARBA00022723"/>
    </source>
</evidence>
<dbReference type="GO" id="GO:0005886">
    <property type="term" value="C:plasma membrane"/>
    <property type="evidence" value="ECO:0007669"/>
    <property type="project" value="UniProtKB-SubCell"/>
</dbReference>
<gene>
    <name evidence="17" type="ORF">SAMN06265348_106124</name>
</gene>
<comment type="function">
    <text evidence="14">Involved in mercury resistance. Probably transfers a mercuric ion from the periplasmic Hg(2+)-binding protein MerP to the cytoplasmic mercuric reductase MerA.</text>
</comment>
<dbReference type="PROSITE" id="PS50846">
    <property type="entry name" value="HMA_2"/>
    <property type="match status" value="1"/>
</dbReference>